<dbReference type="AlphaFoldDB" id="A0A8S9JT66"/>
<dbReference type="EMBL" id="QGKY02000246">
    <property type="protein sequence ID" value="KAF2584888.1"/>
    <property type="molecule type" value="Genomic_DNA"/>
</dbReference>
<name>A0A8S9JT66_BRACR</name>
<sequence>MQEDGFTHVRGGRRGTQILKPVGIAIRESGEVTKRSLRETPNTKETENIALSNKYGSLEMTTNVDGSKDMVTGEENKENQDMNIQNMKGKGFSQVKEGLIFSGKASAPTSEVTKRSLRETPNTKETENIALSNKYGSLEMTTNVDGSKDMVTGEENKENQDMNIQNMKGKGFSQPVGIAIRESGEVTKRSLRETPNTKETENIALSNKYGSLEMTTNVDGSKDMVTGEENKENQDMNIQNMKGKGFSQVKEGLIFSGKASAPTIEISNRKTPEWDSVRAQQDQDQQTLSSSCPGFSSWSLGHYTKTNKLSSSS</sequence>
<feature type="compositionally biased region" description="Basic and acidic residues" evidence="1">
    <location>
        <begin position="267"/>
        <end position="276"/>
    </location>
</feature>
<protein>
    <submittedName>
        <fullName evidence="2">Uncharacterized protein</fullName>
    </submittedName>
</protein>
<proteinExistence type="predicted"/>
<gene>
    <name evidence="2" type="ORF">F2Q70_00037323</name>
</gene>
<evidence type="ECO:0000256" key="1">
    <source>
        <dbReference type="SAM" id="MobiDB-lite"/>
    </source>
</evidence>
<comment type="caution">
    <text evidence="2">The sequence shown here is derived from an EMBL/GenBank/DDBJ whole genome shotgun (WGS) entry which is preliminary data.</text>
</comment>
<feature type="region of interest" description="Disordered" evidence="1">
    <location>
        <begin position="264"/>
        <end position="313"/>
    </location>
</feature>
<accession>A0A8S9JT66</accession>
<organism evidence="2">
    <name type="scientific">Brassica cretica</name>
    <name type="common">Mustard</name>
    <dbReference type="NCBI Taxonomy" id="69181"/>
    <lineage>
        <taxon>Eukaryota</taxon>
        <taxon>Viridiplantae</taxon>
        <taxon>Streptophyta</taxon>
        <taxon>Embryophyta</taxon>
        <taxon>Tracheophyta</taxon>
        <taxon>Spermatophyta</taxon>
        <taxon>Magnoliopsida</taxon>
        <taxon>eudicotyledons</taxon>
        <taxon>Gunneridae</taxon>
        <taxon>Pentapetalae</taxon>
        <taxon>rosids</taxon>
        <taxon>malvids</taxon>
        <taxon>Brassicales</taxon>
        <taxon>Brassicaceae</taxon>
        <taxon>Brassiceae</taxon>
        <taxon>Brassica</taxon>
    </lineage>
</organism>
<evidence type="ECO:0000313" key="2">
    <source>
        <dbReference type="EMBL" id="KAF2584888.1"/>
    </source>
</evidence>
<reference evidence="2" key="1">
    <citation type="submission" date="2019-12" db="EMBL/GenBank/DDBJ databases">
        <title>Genome sequencing and annotation of Brassica cretica.</title>
        <authorList>
            <person name="Studholme D.J."/>
            <person name="Sarris P.F."/>
        </authorList>
    </citation>
    <scope>NUCLEOTIDE SEQUENCE</scope>
    <source>
        <strain evidence="2">PFS-102/07</strain>
        <tissue evidence="2">Leaf</tissue>
    </source>
</reference>
<feature type="compositionally biased region" description="Polar residues" evidence="1">
    <location>
        <begin position="287"/>
        <end position="313"/>
    </location>
</feature>